<dbReference type="PROSITE" id="PS51915">
    <property type="entry name" value="ZAD"/>
    <property type="match status" value="1"/>
</dbReference>
<evidence type="ECO:0000313" key="12">
    <source>
        <dbReference type="EnsemblMetazoa" id="ADIR011420-PA"/>
    </source>
</evidence>
<reference evidence="13" key="1">
    <citation type="submission" date="2013-03" db="EMBL/GenBank/DDBJ databases">
        <title>The Genome Sequence of Anopheles dirus WRAIR2.</title>
        <authorList>
            <consortium name="The Broad Institute Genomics Platform"/>
            <person name="Neafsey D.E."/>
            <person name="Walton C."/>
            <person name="Walker B."/>
            <person name="Young S.K."/>
            <person name="Zeng Q."/>
            <person name="Gargeya S."/>
            <person name="Fitzgerald M."/>
            <person name="Haas B."/>
            <person name="Abouelleil A."/>
            <person name="Allen A.W."/>
            <person name="Alvarado L."/>
            <person name="Arachchi H.M."/>
            <person name="Berlin A.M."/>
            <person name="Chapman S.B."/>
            <person name="Gainer-Dewar J."/>
            <person name="Goldberg J."/>
            <person name="Griggs A."/>
            <person name="Gujja S."/>
            <person name="Hansen M."/>
            <person name="Howarth C."/>
            <person name="Imamovic A."/>
            <person name="Ireland A."/>
            <person name="Larimer J."/>
            <person name="McCowan C."/>
            <person name="Murphy C."/>
            <person name="Pearson M."/>
            <person name="Poon T.W."/>
            <person name="Priest M."/>
            <person name="Roberts A."/>
            <person name="Saif S."/>
            <person name="Shea T."/>
            <person name="Sisk P."/>
            <person name="Sykes S."/>
            <person name="Wortman J."/>
            <person name="Nusbaum C."/>
            <person name="Birren B."/>
        </authorList>
    </citation>
    <scope>NUCLEOTIDE SEQUENCE [LARGE SCALE GENOMIC DNA]</scope>
    <source>
        <strain evidence="13">WRAIR2</strain>
    </source>
</reference>
<evidence type="ECO:0000256" key="9">
    <source>
        <dbReference type="SAM" id="MobiDB-lite"/>
    </source>
</evidence>
<feature type="binding site" evidence="8">
    <location>
        <position position="84"/>
    </location>
    <ligand>
        <name>Zn(2+)</name>
        <dbReference type="ChEBI" id="CHEBI:29105"/>
    </ligand>
</feature>
<dbReference type="PANTHER" id="PTHR24390">
    <property type="entry name" value="ZINC FINGER PROTEIN"/>
    <property type="match status" value="1"/>
</dbReference>
<dbReference type="SUPFAM" id="SSF57667">
    <property type="entry name" value="beta-beta-alpha zinc fingers"/>
    <property type="match status" value="3"/>
</dbReference>
<feature type="domain" description="C2H2-type" evidence="10">
    <location>
        <begin position="366"/>
        <end position="393"/>
    </location>
</feature>
<feature type="compositionally biased region" description="Basic and acidic residues" evidence="9">
    <location>
        <begin position="146"/>
        <end position="156"/>
    </location>
</feature>
<keyword evidence="4 7" id="KW-0863">Zinc-finger</keyword>
<keyword evidence="2 8" id="KW-0479">Metal-binding</keyword>
<feature type="domain" description="C2H2-type" evidence="10">
    <location>
        <begin position="434"/>
        <end position="461"/>
    </location>
</feature>
<evidence type="ECO:0000256" key="2">
    <source>
        <dbReference type="ARBA" id="ARBA00022723"/>
    </source>
</evidence>
<evidence type="ECO:0000256" key="3">
    <source>
        <dbReference type="ARBA" id="ARBA00022737"/>
    </source>
</evidence>
<dbReference type="InterPro" id="IPR013087">
    <property type="entry name" value="Znf_C2H2_type"/>
</dbReference>
<dbReference type="PROSITE" id="PS00028">
    <property type="entry name" value="ZINC_FINGER_C2H2_1"/>
    <property type="match status" value="6"/>
</dbReference>
<dbReference type="Proteomes" id="UP000075884">
    <property type="component" value="Unassembled WGS sequence"/>
</dbReference>
<protein>
    <recommendedName>
        <fullName evidence="14">Protein krueppel</fullName>
    </recommendedName>
</protein>
<evidence type="ECO:0000259" key="11">
    <source>
        <dbReference type="PROSITE" id="PS51915"/>
    </source>
</evidence>
<dbReference type="PROSITE" id="PS50157">
    <property type="entry name" value="ZINC_FINGER_C2H2_2"/>
    <property type="match status" value="6"/>
</dbReference>
<feature type="compositionally biased region" description="Basic and acidic residues" evidence="9">
    <location>
        <begin position="267"/>
        <end position="280"/>
    </location>
</feature>
<dbReference type="Pfam" id="PF13912">
    <property type="entry name" value="zf-C2H2_6"/>
    <property type="match status" value="1"/>
</dbReference>
<dbReference type="PANTHER" id="PTHR24390:SF242">
    <property type="entry name" value="ZINC FINGER PROTEIN 76"/>
    <property type="match status" value="1"/>
</dbReference>
<feature type="compositionally biased region" description="Basic and acidic residues" evidence="9">
    <location>
        <begin position="290"/>
        <end position="299"/>
    </location>
</feature>
<evidence type="ECO:0000256" key="5">
    <source>
        <dbReference type="ARBA" id="ARBA00022833"/>
    </source>
</evidence>
<evidence type="ECO:0000259" key="10">
    <source>
        <dbReference type="PROSITE" id="PS50157"/>
    </source>
</evidence>
<feature type="region of interest" description="Disordered" evidence="9">
    <location>
        <begin position="192"/>
        <end position="308"/>
    </location>
</feature>
<dbReference type="EnsemblMetazoa" id="ADIR011420-RA">
    <property type="protein sequence ID" value="ADIR011420-PA"/>
    <property type="gene ID" value="ADIR011420"/>
</dbReference>
<keyword evidence="5 8" id="KW-0862">Zinc</keyword>
<feature type="binding site" evidence="8">
    <location>
        <position position="37"/>
    </location>
    <ligand>
        <name>Zn(2+)</name>
        <dbReference type="ChEBI" id="CHEBI:29105"/>
    </ligand>
</feature>
<accession>A0A182NUS0</accession>
<dbReference type="Gene3D" id="3.40.1800.20">
    <property type="match status" value="1"/>
</dbReference>
<name>A0A182NUS0_9DIPT</name>
<sequence>VRHQRSQTLRLLEEVPVKIKTSEIKPLFSVTMSATKCRFCLGEVHPDDTGSSVLETSFKKAIDRVFSFELKQDAILPAYTCNDCSQLVWDFNSYSLLVQKNQEALEQELLLTGESESNAEKEHIQQTAGVTIKKEPEEPSSSVELPAKEFPIKVEPPDDFNEDDQNPPATEEVLTGEQINIKIEPTTIITEASIGQSAGNSPKYSPSPDNIVEETYRSEPDEPFDSDSSNSSPPADNSDDESYQPEEEEHFQSGSSNSSPTTDNSDDEKHQSKREEEKQTKSNKISPIAECEHEDKKNQSEQLQQPAIPVGKNLLEKMREKIKARIAAHQPTFRCDTCDRNFSTEHFLKLHNDFIHVPYVRRKRIFPCNQCSRSFTHPTLLANHQEIHNVPQPALDTKSFRCNACGKSFSCANSLQTHHEVMHPAADGDRKIDIVCEECNRTFADRVQLKMHRRVHRTQQCPICKKMLRIHSMRQHIKSHEGGFRCDVCQKPFSNGPNLQRHKLSQHNPARSNRQAKPPANCTMCEICNKAIKKQHFDAHMAAHKGKYRCDVCEKTFMCLRNLAQHKRLHS</sequence>
<evidence type="ECO:0000256" key="8">
    <source>
        <dbReference type="PROSITE-ProRule" id="PRU01263"/>
    </source>
</evidence>
<feature type="compositionally biased region" description="Polar residues" evidence="9">
    <location>
        <begin position="506"/>
        <end position="515"/>
    </location>
</feature>
<keyword evidence="13" id="KW-1185">Reference proteome</keyword>
<feature type="domain" description="C2H2-type" evidence="10">
    <location>
        <begin position="400"/>
        <end position="428"/>
    </location>
</feature>
<comment type="subcellular location">
    <subcellularLocation>
        <location evidence="1">Nucleus</location>
    </subcellularLocation>
</comment>
<dbReference type="InterPro" id="IPR012934">
    <property type="entry name" value="Znf_AD"/>
</dbReference>
<dbReference type="SUPFAM" id="SSF57716">
    <property type="entry name" value="Glucocorticoid receptor-like (DNA-binding domain)"/>
    <property type="match status" value="1"/>
</dbReference>
<dbReference type="VEuPathDB" id="VectorBase:ADIR011420"/>
<keyword evidence="6" id="KW-0539">Nucleus</keyword>
<feature type="domain" description="C2H2-type" evidence="10">
    <location>
        <begin position="484"/>
        <end position="512"/>
    </location>
</feature>
<feature type="region of interest" description="Disordered" evidence="9">
    <location>
        <begin position="498"/>
        <end position="518"/>
    </location>
</feature>
<dbReference type="GO" id="GO:0008270">
    <property type="term" value="F:zinc ion binding"/>
    <property type="evidence" value="ECO:0007669"/>
    <property type="project" value="UniProtKB-UniRule"/>
</dbReference>
<dbReference type="GO" id="GO:0005634">
    <property type="term" value="C:nucleus"/>
    <property type="evidence" value="ECO:0007669"/>
    <property type="project" value="UniProtKB-SubCell"/>
</dbReference>
<feature type="compositionally biased region" description="Polar residues" evidence="9">
    <location>
        <begin position="192"/>
        <end position="208"/>
    </location>
</feature>
<evidence type="ECO:0000256" key="4">
    <source>
        <dbReference type="ARBA" id="ARBA00022771"/>
    </source>
</evidence>
<dbReference type="Gene3D" id="3.30.160.60">
    <property type="entry name" value="Classic Zinc Finger"/>
    <property type="match status" value="4"/>
</dbReference>
<dbReference type="GO" id="GO:0000978">
    <property type="term" value="F:RNA polymerase II cis-regulatory region sequence-specific DNA binding"/>
    <property type="evidence" value="ECO:0007669"/>
    <property type="project" value="TreeGrafter"/>
</dbReference>
<dbReference type="STRING" id="7168.A0A182NUS0"/>
<dbReference type="GO" id="GO:0006357">
    <property type="term" value="P:regulation of transcription by RNA polymerase II"/>
    <property type="evidence" value="ECO:0007669"/>
    <property type="project" value="TreeGrafter"/>
</dbReference>
<dbReference type="GO" id="GO:0003700">
    <property type="term" value="F:DNA-binding transcription factor activity"/>
    <property type="evidence" value="ECO:0007669"/>
    <property type="project" value="TreeGrafter"/>
</dbReference>
<proteinExistence type="predicted"/>
<dbReference type="InterPro" id="IPR036236">
    <property type="entry name" value="Znf_C2H2_sf"/>
</dbReference>
<reference evidence="12" key="2">
    <citation type="submission" date="2020-05" db="UniProtKB">
        <authorList>
            <consortium name="EnsemblMetazoa"/>
        </authorList>
    </citation>
    <scope>IDENTIFICATION</scope>
    <source>
        <strain evidence="12">WRAIR2</strain>
    </source>
</reference>
<dbReference type="Pfam" id="PF00096">
    <property type="entry name" value="zf-C2H2"/>
    <property type="match status" value="3"/>
</dbReference>
<evidence type="ECO:0000256" key="7">
    <source>
        <dbReference type="PROSITE-ProRule" id="PRU00042"/>
    </source>
</evidence>
<keyword evidence="3" id="KW-0677">Repeat</keyword>
<dbReference type="AlphaFoldDB" id="A0A182NUS0"/>
<feature type="domain" description="C2H2-type" evidence="10">
    <location>
        <begin position="333"/>
        <end position="356"/>
    </location>
</feature>
<feature type="domain" description="C2H2-type" evidence="10">
    <location>
        <begin position="548"/>
        <end position="571"/>
    </location>
</feature>
<feature type="binding site" evidence="8">
    <location>
        <position position="40"/>
    </location>
    <ligand>
        <name>Zn(2+)</name>
        <dbReference type="ChEBI" id="CHEBI:29105"/>
    </ligand>
</feature>
<feature type="compositionally biased region" description="Low complexity" evidence="9">
    <location>
        <begin position="253"/>
        <end position="263"/>
    </location>
</feature>
<feature type="compositionally biased region" description="Low complexity" evidence="9">
    <location>
        <begin position="226"/>
        <end position="236"/>
    </location>
</feature>
<feature type="binding site" evidence="8">
    <location>
        <position position="81"/>
    </location>
    <ligand>
        <name>Zn(2+)</name>
        <dbReference type="ChEBI" id="CHEBI:29105"/>
    </ligand>
</feature>
<feature type="domain" description="ZAD" evidence="11">
    <location>
        <begin position="35"/>
        <end position="108"/>
    </location>
</feature>
<evidence type="ECO:0000256" key="1">
    <source>
        <dbReference type="ARBA" id="ARBA00004123"/>
    </source>
</evidence>
<feature type="region of interest" description="Disordered" evidence="9">
    <location>
        <begin position="116"/>
        <end position="179"/>
    </location>
</feature>
<dbReference type="SMART" id="SM00355">
    <property type="entry name" value="ZnF_C2H2"/>
    <property type="match status" value="8"/>
</dbReference>
<feature type="compositionally biased region" description="Acidic residues" evidence="9">
    <location>
        <begin position="237"/>
        <end position="249"/>
    </location>
</feature>
<organism evidence="12 13">
    <name type="scientific">Anopheles dirus</name>
    <dbReference type="NCBI Taxonomy" id="7168"/>
    <lineage>
        <taxon>Eukaryota</taxon>
        <taxon>Metazoa</taxon>
        <taxon>Ecdysozoa</taxon>
        <taxon>Arthropoda</taxon>
        <taxon>Hexapoda</taxon>
        <taxon>Insecta</taxon>
        <taxon>Pterygota</taxon>
        <taxon>Neoptera</taxon>
        <taxon>Endopterygota</taxon>
        <taxon>Diptera</taxon>
        <taxon>Nematocera</taxon>
        <taxon>Culicoidea</taxon>
        <taxon>Culicidae</taxon>
        <taxon>Anophelinae</taxon>
        <taxon>Anopheles</taxon>
    </lineage>
</organism>
<evidence type="ECO:0000313" key="13">
    <source>
        <dbReference type="Proteomes" id="UP000075884"/>
    </source>
</evidence>
<evidence type="ECO:0000256" key="6">
    <source>
        <dbReference type="ARBA" id="ARBA00023242"/>
    </source>
</evidence>
<evidence type="ECO:0008006" key="14">
    <source>
        <dbReference type="Google" id="ProtNLM"/>
    </source>
</evidence>